<evidence type="ECO:0000313" key="2">
    <source>
        <dbReference type="Proteomes" id="UP000473699"/>
    </source>
</evidence>
<organism evidence="1 2">
    <name type="scientific">Pyramidobacter porci</name>
    <dbReference type="NCBI Taxonomy" id="2605789"/>
    <lineage>
        <taxon>Bacteria</taxon>
        <taxon>Thermotogati</taxon>
        <taxon>Synergistota</taxon>
        <taxon>Synergistia</taxon>
        <taxon>Synergistales</taxon>
        <taxon>Dethiosulfovibrionaceae</taxon>
        <taxon>Pyramidobacter</taxon>
    </lineage>
</organism>
<sequence length="292" mass="33525">MATYAEKEKLPLPPLWELTRHEAAIVATRWNADPIIHVPEGYNLESDASAFFKAADCPNSPYFPELDFYHMYSQGSRTILPCFRTYQQTRDYSCASAVALMVMYHFGYYDWRELEIADKMAAFHGLPTESRRPIPVKDLVHFFEAIGWDVQSNLPFAAKAPQDAAPYNPWRCAEAKSFPTLDSFARFCRRTLREGAPIMVENIDWGAHWRVIIGYDDMGTGNPAHGVLILADPHDTADHCQDGYVVEHIDKFYSTWYDIFVMERDECTQPWVVACPPRKEGGLWPCTVKKNR</sequence>
<dbReference type="Proteomes" id="UP000473699">
    <property type="component" value="Unassembled WGS sequence"/>
</dbReference>
<proteinExistence type="predicted"/>
<protein>
    <recommendedName>
        <fullName evidence="3">Peptidase C39-like domain-containing protein</fullName>
    </recommendedName>
</protein>
<gene>
    <name evidence="1" type="ORF">FYJ74_03485</name>
</gene>
<accession>A0A6L5Y9Z1</accession>
<comment type="caution">
    <text evidence="1">The sequence shown here is derived from an EMBL/GenBank/DDBJ whole genome shotgun (WGS) entry which is preliminary data.</text>
</comment>
<evidence type="ECO:0008006" key="3">
    <source>
        <dbReference type="Google" id="ProtNLM"/>
    </source>
</evidence>
<dbReference type="RefSeq" id="WP_154528221.1">
    <property type="nucleotide sequence ID" value="NZ_VUNH01000003.1"/>
</dbReference>
<dbReference type="AlphaFoldDB" id="A0A6L5Y9Z1"/>
<dbReference type="EMBL" id="VUNH01000003">
    <property type="protein sequence ID" value="MST55110.1"/>
    <property type="molecule type" value="Genomic_DNA"/>
</dbReference>
<keyword evidence="2" id="KW-1185">Reference proteome</keyword>
<reference evidence="1 2" key="1">
    <citation type="submission" date="2019-08" db="EMBL/GenBank/DDBJ databases">
        <title>In-depth cultivation of the pig gut microbiome towards novel bacterial diversity and tailored functional studies.</title>
        <authorList>
            <person name="Wylensek D."/>
            <person name="Hitch T.C.A."/>
            <person name="Clavel T."/>
        </authorList>
    </citation>
    <scope>NUCLEOTIDE SEQUENCE [LARGE SCALE GENOMIC DNA]</scope>
    <source>
        <strain evidence="1 2">SM-530-WT-4B</strain>
    </source>
</reference>
<name>A0A6L5Y9Z1_9BACT</name>
<evidence type="ECO:0000313" key="1">
    <source>
        <dbReference type="EMBL" id="MST55110.1"/>
    </source>
</evidence>